<dbReference type="GO" id="GO:0006313">
    <property type="term" value="P:DNA transposition"/>
    <property type="evidence" value="ECO:0007669"/>
    <property type="project" value="InterPro"/>
</dbReference>
<dbReference type="GO" id="GO:0004803">
    <property type="term" value="F:transposase activity"/>
    <property type="evidence" value="ECO:0007669"/>
    <property type="project" value="InterPro"/>
</dbReference>
<keyword evidence="4" id="KW-1185">Reference proteome</keyword>
<comment type="caution">
    <text evidence="3">The sequence shown here is derived from an EMBL/GenBank/DDBJ whole genome shotgun (WGS) entry which is preliminary data.</text>
</comment>
<dbReference type="InterPro" id="IPR002525">
    <property type="entry name" value="Transp_IS110-like_N"/>
</dbReference>
<name>A0A1X1ZXV6_9MYCO</name>
<dbReference type="PANTHER" id="PTHR33055:SF3">
    <property type="entry name" value="PUTATIVE TRANSPOSASE FOR IS117-RELATED"/>
    <property type="match status" value="1"/>
</dbReference>
<dbReference type="EMBL" id="LQPJ01000040">
    <property type="protein sequence ID" value="ORW30244.1"/>
    <property type="molecule type" value="Genomic_DNA"/>
</dbReference>
<dbReference type="Proteomes" id="UP000193529">
    <property type="component" value="Unassembled WGS sequence"/>
</dbReference>
<dbReference type="InterPro" id="IPR047650">
    <property type="entry name" value="Transpos_IS110"/>
</dbReference>
<dbReference type="Pfam" id="PF01548">
    <property type="entry name" value="DEDD_Tnp_IS110"/>
    <property type="match status" value="1"/>
</dbReference>
<dbReference type="PANTHER" id="PTHR33055">
    <property type="entry name" value="TRANSPOSASE FOR INSERTION SEQUENCE ELEMENT IS1111A"/>
    <property type="match status" value="1"/>
</dbReference>
<dbReference type="AlphaFoldDB" id="A0A1X1ZXV6"/>
<dbReference type="OrthoDB" id="3188901at2"/>
<evidence type="ECO:0000313" key="3">
    <source>
        <dbReference type="EMBL" id="ORW30244.1"/>
    </source>
</evidence>
<dbReference type="Pfam" id="PF02371">
    <property type="entry name" value="Transposase_20"/>
    <property type="match status" value="1"/>
</dbReference>
<feature type="domain" description="Transposase IS110-like N-terminal" evidence="1">
    <location>
        <begin position="5"/>
        <end position="164"/>
    </location>
</feature>
<feature type="domain" description="Transposase IS116/IS110/IS902 C-terminal" evidence="2">
    <location>
        <begin position="273"/>
        <end position="357"/>
    </location>
</feature>
<evidence type="ECO:0000313" key="4">
    <source>
        <dbReference type="Proteomes" id="UP000193529"/>
    </source>
</evidence>
<organism evidence="3 4">
    <name type="scientific">Mycobacterium palustre</name>
    <dbReference type="NCBI Taxonomy" id="153971"/>
    <lineage>
        <taxon>Bacteria</taxon>
        <taxon>Bacillati</taxon>
        <taxon>Actinomycetota</taxon>
        <taxon>Actinomycetes</taxon>
        <taxon>Mycobacteriales</taxon>
        <taxon>Mycobacteriaceae</taxon>
        <taxon>Mycobacterium</taxon>
        <taxon>Mycobacterium simiae complex</taxon>
    </lineage>
</organism>
<proteinExistence type="predicted"/>
<protein>
    <submittedName>
        <fullName evidence="3">Transposase</fullName>
    </submittedName>
</protein>
<accession>A0A1X1ZXV6</accession>
<gene>
    <name evidence="3" type="ORF">AWC19_25635</name>
</gene>
<reference evidence="3 4" key="1">
    <citation type="submission" date="2016-01" db="EMBL/GenBank/DDBJ databases">
        <title>The new phylogeny of the genus Mycobacterium.</title>
        <authorList>
            <person name="Tarcisio F."/>
            <person name="Conor M."/>
            <person name="Antonella G."/>
            <person name="Elisabetta G."/>
            <person name="Giulia F.S."/>
            <person name="Sara T."/>
            <person name="Anna F."/>
            <person name="Clotilde B."/>
            <person name="Roberto B."/>
            <person name="Veronica D.S."/>
            <person name="Fabio R."/>
            <person name="Monica P."/>
            <person name="Olivier J."/>
            <person name="Enrico T."/>
            <person name="Nicola S."/>
        </authorList>
    </citation>
    <scope>NUCLEOTIDE SEQUENCE [LARGE SCALE GENOMIC DNA]</scope>
    <source>
        <strain evidence="3 4">DSM 44572</strain>
    </source>
</reference>
<dbReference type="RefSeq" id="WP_085076654.1">
    <property type="nucleotide sequence ID" value="NZ_LQPJ01000040.1"/>
</dbReference>
<dbReference type="NCBIfam" id="NF033542">
    <property type="entry name" value="transpos_IS110"/>
    <property type="match status" value="1"/>
</dbReference>
<dbReference type="InterPro" id="IPR003346">
    <property type="entry name" value="Transposase_20"/>
</dbReference>
<sequence length="400" mass="43075">MSVAVGIDVAKQTHWVSIKIGQTGAVLASHAVDNTAAAIADLVSEIRSVEREHGPARVGVDVLGGIAALLVAMLLQAEVTVVHVPGLAVNRARRGTVGGEHKSDPKDAAVIAEQVRTRNDLRVVTVPRDDDVELRLLVARRSDIVADQTRRAARLRDLLVSINPGLERAVDVTSKTGMHLLTRYVTTGEIRAAGRRRLLIHLRKAGRVRESALEALADAAITTAQAQQVVVPGEATAAHLIRGLANEMLTARAQLVDIDTQIEEVLTRHPDAALVRSLPGMGAVLTAEFLAITGGIDRFPNGDKLAAAAGLAPVLKQSGKIRYLQRATAADKALKRVFYQSAFIACTRDPASQAYYRRKRAERKTHHQAVLALARRRVNVLHAMLRTRQPYNPAGSTNAA</sequence>
<dbReference type="GO" id="GO:0003677">
    <property type="term" value="F:DNA binding"/>
    <property type="evidence" value="ECO:0007669"/>
    <property type="project" value="InterPro"/>
</dbReference>
<evidence type="ECO:0000259" key="2">
    <source>
        <dbReference type="Pfam" id="PF02371"/>
    </source>
</evidence>
<evidence type="ECO:0000259" key="1">
    <source>
        <dbReference type="Pfam" id="PF01548"/>
    </source>
</evidence>